<evidence type="ECO:0000313" key="4">
    <source>
        <dbReference type="Proteomes" id="UP001151760"/>
    </source>
</evidence>
<name>A0ABQ5H2P8_9ASTR</name>
<reference evidence="3" key="2">
    <citation type="submission" date="2022-01" db="EMBL/GenBank/DDBJ databases">
        <authorList>
            <person name="Yamashiro T."/>
            <person name="Shiraishi A."/>
            <person name="Satake H."/>
            <person name="Nakayama K."/>
        </authorList>
    </citation>
    <scope>NUCLEOTIDE SEQUENCE</scope>
</reference>
<feature type="region of interest" description="Disordered" evidence="1">
    <location>
        <begin position="156"/>
        <end position="177"/>
    </location>
</feature>
<proteinExistence type="predicted"/>
<reference evidence="3" key="1">
    <citation type="journal article" date="2022" name="Int. J. Mol. Sci.">
        <title>Draft Genome of Tanacetum Coccineum: Genomic Comparison of Closely Related Tanacetum-Family Plants.</title>
        <authorList>
            <person name="Yamashiro T."/>
            <person name="Shiraishi A."/>
            <person name="Nakayama K."/>
            <person name="Satake H."/>
        </authorList>
    </citation>
    <scope>NUCLEOTIDE SEQUENCE</scope>
</reference>
<keyword evidence="2" id="KW-0732">Signal</keyword>
<dbReference type="Proteomes" id="UP001151760">
    <property type="component" value="Unassembled WGS sequence"/>
</dbReference>
<accession>A0ABQ5H2P8</accession>
<feature type="chain" id="PRO_5046303926" evidence="2">
    <location>
        <begin position="19"/>
        <end position="201"/>
    </location>
</feature>
<gene>
    <name evidence="3" type="ORF">Tco_1056499</name>
</gene>
<protein>
    <submittedName>
        <fullName evidence="3">Uncharacterized protein</fullName>
    </submittedName>
</protein>
<feature type="region of interest" description="Disordered" evidence="1">
    <location>
        <begin position="54"/>
        <end position="79"/>
    </location>
</feature>
<evidence type="ECO:0000256" key="1">
    <source>
        <dbReference type="SAM" id="MobiDB-lite"/>
    </source>
</evidence>
<organism evidence="3 4">
    <name type="scientific">Tanacetum coccineum</name>
    <dbReference type="NCBI Taxonomy" id="301880"/>
    <lineage>
        <taxon>Eukaryota</taxon>
        <taxon>Viridiplantae</taxon>
        <taxon>Streptophyta</taxon>
        <taxon>Embryophyta</taxon>
        <taxon>Tracheophyta</taxon>
        <taxon>Spermatophyta</taxon>
        <taxon>Magnoliopsida</taxon>
        <taxon>eudicotyledons</taxon>
        <taxon>Gunneridae</taxon>
        <taxon>Pentapetalae</taxon>
        <taxon>asterids</taxon>
        <taxon>campanulids</taxon>
        <taxon>Asterales</taxon>
        <taxon>Asteraceae</taxon>
        <taxon>Asteroideae</taxon>
        <taxon>Anthemideae</taxon>
        <taxon>Anthemidinae</taxon>
        <taxon>Tanacetum</taxon>
    </lineage>
</organism>
<keyword evidence="4" id="KW-1185">Reference proteome</keyword>
<dbReference type="EMBL" id="BQNB010019142">
    <property type="protein sequence ID" value="GJT82157.1"/>
    <property type="molecule type" value="Genomic_DNA"/>
</dbReference>
<evidence type="ECO:0000313" key="3">
    <source>
        <dbReference type="EMBL" id="GJT82157.1"/>
    </source>
</evidence>
<evidence type="ECO:0000256" key="2">
    <source>
        <dbReference type="SAM" id="SignalP"/>
    </source>
</evidence>
<comment type="caution">
    <text evidence="3">The sequence shown here is derived from an EMBL/GenBank/DDBJ whole genome shotgun (WGS) entry which is preliminary data.</text>
</comment>
<feature type="signal peptide" evidence="2">
    <location>
        <begin position="1"/>
        <end position="18"/>
    </location>
</feature>
<sequence>MLALTFAIIWLWFPNVEGPGYTKETIRVEYEVEKGKGGSSRADDEGFIMVKKKKSGANGGTKNVKPVSMKPKPQYRPKVNQVTVKASTKKASSVGNNSFETLNVDDPVTVEVESGNNASTSDVQEEGISSTPLVEKIHRFEQQLLDGECVLVDEDGKPVKKVDYSGDQNNENEVEPDDNEMARFLASKSLGGGYSNKCLLE</sequence>